<gene>
    <name evidence="1" type="ORF">RHMOL_Rhmol04G0346900</name>
</gene>
<keyword evidence="2" id="KW-1185">Reference proteome</keyword>
<comment type="caution">
    <text evidence="1">The sequence shown here is derived from an EMBL/GenBank/DDBJ whole genome shotgun (WGS) entry which is preliminary data.</text>
</comment>
<reference evidence="1" key="1">
    <citation type="submission" date="2022-02" db="EMBL/GenBank/DDBJ databases">
        <title>Plant Genome Project.</title>
        <authorList>
            <person name="Zhang R.-G."/>
        </authorList>
    </citation>
    <scope>NUCLEOTIDE SEQUENCE</scope>
    <source>
        <strain evidence="1">AT1</strain>
    </source>
</reference>
<evidence type="ECO:0000313" key="1">
    <source>
        <dbReference type="EMBL" id="KAI8561524.1"/>
    </source>
</evidence>
<proteinExistence type="predicted"/>
<protein>
    <submittedName>
        <fullName evidence="1">Uncharacterized protein</fullName>
    </submittedName>
</protein>
<dbReference type="Proteomes" id="UP001062846">
    <property type="component" value="Chromosome 4"/>
</dbReference>
<dbReference type="EMBL" id="CM046391">
    <property type="protein sequence ID" value="KAI8561524.1"/>
    <property type="molecule type" value="Genomic_DNA"/>
</dbReference>
<accession>A0ACC0P8J3</accession>
<organism evidence="1 2">
    <name type="scientific">Rhododendron molle</name>
    <name type="common">Chinese azalea</name>
    <name type="synonym">Azalea mollis</name>
    <dbReference type="NCBI Taxonomy" id="49168"/>
    <lineage>
        <taxon>Eukaryota</taxon>
        <taxon>Viridiplantae</taxon>
        <taxon>Streptophyta</taxon>
        <taxon>Embryophyta</taxon>
        <taxon>Tracheophyta</taxon>
        <taxon>Spermatophyta</taxon>
        <taxon>Magnoliopsida</taxon>
        <taxon>eudicotyledons</taxon>
        <taxon>Gunneridae</taxon>
        <taxon>Pentapetalae</taxon>
        <taxon>asterids</taxon>
        <taxon>Ericales</taxon>
        <taxon>Ericaceae</taxon>
        <taxon>Ericoideae</taxon>
        <taxon>Rhodoreae</taxon>
        <taxon>Rhododendron</taxon>
    </lineage>
</organism>
<sequence>MRMSLTPTWFFFFHAVMLLRFGPLSLHAMGLLSCPVDLSGVLVGPGSSEEEIHWLAFYSKLSSAQQFYCLWNERNGRVFQTQIADC</sequence>
<evidence type="ECO:0000313" key="2">
    <source>
        <dbReference type="Proteomes" id="UP001062846"/>
    </source>
</evidence>
<name>A0ACC0P8J3_RHOML</name>